<proteinExistence type="predicted"/>
<dbReference type="KEGG" id="crq:GCK72_020858"/>
<feature type="compositionally biased region" description="Basic and acidic residues" evidence="1">
    <location>
        <begin position="1"/>
        <end position="57"/>
    </location>
</feature>
<dbReference type="EMBL" id="WUAV01000005">
    <property type="protein sequence ID" value="KAF1754298.1"/>
    <property type="molecule type" value="Genomic_DNA"/>
</dbReference>
<dbReference type="GeneID" id="78777028"/>
<comment type="caution">
    <text evidence="2">The sequence shown here is derived from an EMBL/GenBank/DDBJ whole genome shotgun (WGS) entry which is preliminary data.</text>
</comment>
<reference evidence="2 3" key="1">
    <citation type="submission" date="2019-12" db="EMBL/GenBank/DDBJ databases">
        <title>Chromosome-level assembly of the Caenorhabditis remanei genome.</title>
        <authorList>
            <person name="Teterina A.A."/>
            <person name="Willis J.H."/>
            <person name="Phillips P.C."/>
        </authorList>
    </citation>
    <scope>NUCLEOTIDE SEQUENCE [LARGE SCALE GENOMIC DNA]</scope>
    <source>
        <strain evidence="2 3">PX506</strain>
        <tissue evidence="2">Whole organism</tissue>
    </source>
</reference>
<accession>A0A6A5GGF3</accession>
<dbReference type="RefSeq" id="XP_053582758.1">
    <property type="nucleotide sequence ID" value="XM_053733845.1"/>
</dbReference>
<organism evidence="2 3">
    <name type="scientific">Caenorhabditis remanei</name>
    <name type="common">Caenorhabditis vulgaris</name>
    <dbReference type="NCBI Taxonomy" id="31234"/>
    <lineage>
        <taxon>Eukaryota</taxon>
        <taxon>Metazoa</taxon>
        <taxon>Ecdysozoa</taxon>
        <taxon>Nematoda</taxon>
        <taxon>Chromadorea</taxon>
        <taxon>Rhabditida</taxon>
        <taxon>Rhabditina</taxon>
        <taxon>Rhabditomorpha</taxon>
        <taxon>Rhabditoidea</taxon>
        <taxon>Rhabditidae</taxon>
        <taxon>Peloderinae</taxon>
        <taxon>Caenorhabditis</taxon>
    </lineage>
</organism>
<evidence type="ECO:0000313" key="3">
    <source>
        <dbReference type="Proteomes" id="UP000483820"/>
    </source>
</evidence>
<evidence type="ECO:0000313" key="2">
    <source>
        <dbReference type="EMBL" id="KAF1754298.1"/>
    </source>
</evidence>
<protein>
    <submittedName>
        <fullName evidence="2">Uncharacterized protein</fullName>
    </submittedName>
</protein>
<feature type="region of interest" description="Disordered" evidence="1">
    <location>
        <begin position="1"/>
        <end position="73"/>
    </location>
</feature>
<evidence type="ECO:0000256" key="1">
    <source>
        <dbReference type="SAM" id="MobiDB-lite"/>
    </source>
</evidence>
<gene>
    <name evidence="2" type="ORF">GCK72_020858</name>
</gene>
<sequence>MGLDKNESKRDKSRRDSARLGETDLTRLSETRQDRLYKCARLDPTRLNETPRDRETVYDSTELKTIPQERGSG</sequence>
<name>A0A6A5GGF3_CAERE</name>
<dbReference type="CTD" id="78777028"/>
<dbReference type="Proteomes" id="UP000483820">
    <property type="component" value="Chromosome V"/>
</dbReference>
<dbReference type="AlphaFoldDB" id="A0A6A5GGF3"/>